<dbReference type="HOGENOM" id="CLU_2602841_0_0_5"/>
<dbReference type="STRING" id="318586.Pden_3191"/>
<proteinExistence type="predicted"/>
<protein>
    <submittedName>
        <fullName evidence="1">Uncharacterized protein</fullName>
    </submittedName>
</protein>
<evidence type="ECO:0000313" key="2">
    <source>
        <dbReference type="Proteomes" id="UP000000361"/>
    </source>
</evidence>
<evidence type="ECO:0000313" key="1">
    <source>
        <dbReference type="EMBL" id="ABL71272.1"/>
    </source>
</evidence>
<sequence length="79" mass="8964">MGRGRLGPRSGVERPFVTYQISDPKRFHLGMQRGHCRHLFLWLALPQRDEPARLTSGSSVHFPIIEKFEVGTCVIICSS</sequence>
<dbReference type="EnsemblBacteria" id="ABL71272">
    <property type="protein sequence ID" value="ABL71272"/>
    <property type="gene ID" value="Pden_3191"/>
</dbReference>
<name>A1B6X8_PARDP</name>
<dbReference type="KEGG" id="pde:Pden_3191"/>
<reference evidence="2" key="1">
    <citation type="submission" date="2006-12" db="EMBL/GenBank/DDBJ databases">
        <title>Complete sequence of chromosome 2 of Paracoccus denitrificans PD1222.</title>
        <authorList>
            <person name="Copeland A."/>
            <person name="Lucas S."/>
            <person name="Lapidus A."/>
            <person name="Barry K."/>
            <person name="Detter J.C."/>
            <person name="Glavina del Rio T."/>
            <person name="Hammon N."/>
            <person name="Israni S."/>
            <person name="Dalin E."/>
            <person name="Tice H."/>
            <person name="Pitluck S."/>
            <person name="Munk A.C."/>
            <person name="Brettin T."/>
            <person name="Bruce D."/>
            <person name="Han C."/>
            <person name="Tapia R."/>
            <person name="Gilna P."/>
            <person name="Schmutz J."/>
            <person name="Larimer F."/>
            <person name="Land M."/>
            <person name="Hauser L."/>
            <person name="Kyrpides N."/>
            <person name="Lykidis A."/>
            <person name="Spiro S."/>
            <person name="Richardson D.J."/>
            <person name="Moir J.W.B."/>
            <person name="Ferguson S.J."/>
            <person name="van Spanning R.J.M."/>
            <person name="Richardson P."/>
        </authorList>
    </citation>
    <scope>NUCLEOTIDE SEQUENCE [LARGE SCALE GENOMIC DNA]</scope>
    <source>
        <strain evidence="2">Pd 1222</strain>
    </source>
</reference>
<dbReference type="EMBL" id="CP000490">
    <property type="protein sequence ID" value="ABL71272.1"/>
    <property type="molecule type" value="Genomic_DNA"/>
</dbReference>
<dbReference type="AlphaFoldDB" id="A1B6X8"/>
<accession>A1B6X8</accession>
<dbReference type="Proteomes" id="UP000000361">
    <property type="component" value="Chromosome 2"/>
</dbReference>
<gene>
    <name evidence="1" type="ordered locus">Pden_3191</name>
</gene>
<organism evidence="1 2">
    <name type="scientific">Paracoccus denitrificans (strain Pd 1222)</name>
    <dbReference type="NCBI Taxonomy" id="318586"/>
    <lineage>
        <taxon>Bacteria</taxon>
        <taxon>Pseudomonadati</taxon>
        <taxon>Pseudomonadota</taxon>
        <taxon>Alphaproteobacteria</taxon>
        <taxon>Rhodobacterales</taxon>
        <taxon>Paracoccaceae</taxon>
        <taxon>Paracoccus</taxon>
    </lineage>
</organism>
<keyword evidence="2" id="KW-1185">Reference proteome</keyword>